<reference evidence="3" key="1">
    <citation type="submission" date="2016-09" db="EMBL/GenBank/DDBJ databases">
        <title>Draft genome of thermotolerant cyanobacterium Desertifilum sp. strain IPPAS B-1220.</title>
        <authorList>
            <person name="Sinetova M.A."/>
            <person name="Bolakhan K."/>
            <person name="Zayadan B.K."/>
            <person name="Mironov K.S."/>
            <person name="Ustinova V."/>
            <person name="Kupriyanova E.V."/>
            <person name="Sidorov R.A."/>
            <person name="Skrypnik A.N."/>
            <person name="Gogoleva N.E."/>
            <person name="Gogolev Y.V."/>
            <person name="Los D.A."/>
        </authorList>
    </citation>
    <scope>NUCLEOTIDE SEQUENCE [LARGE SCALE GENOMIC DNA]</scope>
    <source>
        <strain evidence="3">IPPAS B-1220</strain>
    </source>
</reference>
<dbReference type="STRING" id="1781255.BH720_16280"/>
<organism evidence="3">
    <name type="scientific">Desertifilum tharense IPPAS B-1220</name>
    <dbReference type="NCBI Taxonomy" id="1781255"/>
    <lineage>
        <taxon>Bacteria</taxon>
        <taxon>Bacillati</taxon>
        <taxon>Cyanobacteriota</taxon>
        <taxon>Cyanophyceae</taxon>
        <taxon>Desertifilales</taxon>
        <taxon>Desertifilaceae</taxon>
        <taxon>Desertifilum</taxon>
    </lineage>
</organism>
<proteinExistence type="predicted"/>
<evidence type="ECO:0000259" key="2">
    <source>
        <dbReference type="Pfam" id="PF14238"/>
    </source>
</evidence>
<evidence type="ECO:0000256" key="1">
    <source>
        <dbReference type="SAM" id="MobiDB-lite"/>
    </source>
</evidence>
<protein>
    <recommendedName>
        <fullName evidence="2">DUF4340 domain-containing protein</fullName>
    </recommendedName>
</protein>
<feature type="compositionally biased region" description="Pro residues" evidence="1">
    <location>
        <begin position="257"/>
        <end position="266"/>
    </location>
</feature>
<feature type="domain" description="DUF4340" evidence="2">
    <location>
        <begin position="75"/>
        <end position="153"/>
    </location>
</feature>
<dbReference type="InterPro" id="IPR025641">
    <property type="entry name" value="DUF4340"/>
</dbReference>
<evidence type="ECO:0000313" key="3">
    <source>
        <dbReference type="EMBL" id="OEJ74117.1"/>
    </source>
</evidence>
<sequence>MKLQRKTLLLLLAALGFAGIVYVVEIQGQQREEARVARSRTVFTFAEDRVQEIQISQPDTETLVFERQAEGETQWVMTQPKAAPASDASVTFLLDKLTNGRSDRTLTVSESELSEYGLDNPSAIVDITLTNGKTHQLVLGQLDFSESFIYAQVDPPIKTALKDDKTTPKSANVTPTTTEAQSLQVLLVPIDFQYAVDRPLSEWEQQEAERPIQVSPSPSPTLETSPSPTSEESPEASPSPTSETSPSPTLEESPQASPSPTPETSP</sequence>
<name>A0A1E5QHR0_9CYAN</name>
<accession>A0A1E5QHR0</accession>
<feature type="compositionally biased region" description="Low complexity" evidence="1">
    <location>
        <begin position="220"/>
        <end position="254"/>
    </location>
</feature>
<dbReference type="OrthoDB" id="453197at2"/>
<dbReference type="Pfam" id="PF14238">
    <property type="entry name" value="DUF4340"/>
    <property type="match status" value="1"/>
</dbReference>
<feature type="region of interest" description="Disordered" evidence="1">
    <location>
        <begin position="203"/>
        <end position="266"/>
    </location>
</feature>
<dbReference type="RefSeq" id="WP_069968278.1">
    <property type="nucleotide sequence ID" value="NZ_CM124774.1"/>
</dbReference>
<gene>
    <name evidence="3" type="ORF">BH720_16280</name>
</gene>
<comment type="caution">
    <text evidence="3">The sequence shown here is derived from an EMBL/GenBank/DDBJ whole genome shotgun (WGS) entry which is preliminary data.</text>
</comment>
<dbReference type="AlphaFoldDB" id="A0A1E5QHR0"/>
<dbReference type="EMBL" id="MJGC01000072">
    <property type="protein sequence ID" value="OEJ74117.1"/>
    <property type="molecule type" value="Genomic_DNA"/>
</dbReference>